<evidence type="ECO:0000259" key="7">
    <source>
        <dbReference type="PROSITE" id="PS50112"/>
    </source>
</evidence>
<evidence type="ECO:0000256" key="2">
    <source>
        <dbReference type="ARBA" id="ARBA00012438"/>
    </source>
</evidence>
<dbReference type="HOGENOM" id="CLU_000445_114_71_10"/>
<proteinExistence type="predicted"/>
<keyword evidence="3" id="KW-0597">Phosphoprotein</keyword>
<reference evidence="9 10" key="1">
    <citation type="journal article" date="2009" name="Stand. Genomic Sci.">
        <title>Complete genome sequence of Dyadobacter fermentans type strain (NS114).</title>
        <authorList>
            <person name="Lang E."/>
            <person name="Lapidus A."/>
            <person name="Chertkov O."/>
            <person name="Brettin T."/>
            <person name="Detter J.C."/>
            <person name="Han C."/>
            <person name="Copeland A."/>
            <person name="Glavina Del Rio T."/>
            <person name="Nolan M."/>
            <person name="Chen F."/>
            <person name="Lucas S."/>
            <person name="Tice H."/>
            <person name="Cheng J.F."/>
            <person name="Land M."/>
            <person name="Hauser L."/>
            <person name="Chang Y.J."/>
            <person name="Jeffries C.D."/>
            <person name="Kopitz M."/>
            <person name="Bruce D."/>
            <person name="Goodwin L."/>
            <person name="Pitluck S."/>
            <person name="Ovchinnikova G."/>
            <person name="Pati A."/>
            <person name="Ivanova N."/>
            <person name="Mavrommatis K."/>
            <person name="Chen A."/>
            <person name="Palaniappan K."/>
            <person name="Chain P."/>
            <person name="Bristow J."/>
            <person name="Eisen J.A."/>
            <person name="Markowitz V."/>
            <person name="Hugenholtz P."/>
            <person name="Goker M."/>
            <person name="Rohde M."/>
            <person name="Kyrpides N.C."/>
            <person name="Klenk H.P."/>
        </authorList>
    </citation>
    <scope>NUCLEOTIDE SEQUENCE [LARGE SCALE GENOMIC DNA]</scope>
    <source>
        <strain evidence="10">ATCC 700827 / DSM 18053 / CIP 107007 / KCTC 52180 / NS114</strain>
    </source>
</reference>
<dbReference type="Gene3D" id="1.10.287.130">
    <property type="match status" value="1"/>
</dbReference>
<feature type="domain" description="PAS" evidence="7">
    <location>
        <begin position="271"/>
        <end position="326"/>
    </location>
</feature>
<feature type="domain" description="PAC" evidence="8">
    <location>
        <begin position="90"/>
        <end position="142"/>
    </location>
</feature>
<dbReference type="SMART" id="SM00388">
    <property type="entry name" value="HisKA"/>
    <property type="match status" value="1"/>
</dbReference>
<evidence type="ECO:0000256" key="4">
    <source>
        <dbReference type="ARBA" id="ARBA00022679"/>
    </source>
</evidence>
<dbReference type="PROSITE" id="PS50109">
    <property type="entry name" value="HIS_KIN"/>
    <property type="match status" value="1"/>
</dbReference>
<dbReference type="KEGG" id="dfe:Dfer_1531"/>
<evidence type="ECO:0000313" key="10">
    <source>
        <dbReference type="Proteomes" id="UP000002011"/>
    </source>
</evidence>
<feature type="domain" description="PAC" evidence="8">
    <location>
        <begin position="346"/>
        <end position="398"/>
    </location>
</feature>
<evidence type="ECO:0000256" key="3">
    <source>
        <dbReference type="ARBA" id="ARBA00022553"/>
    </source>
</evidence>
<dbReference type="InterPro" id="IPR001610">
    <property type="entry name" value="PAC"/>
</dbReference>
<dbReference type="PROSITE" id="PS50113">
    <property type="entry name" value="PAC"/>
    <property type="match status" value="3"/>
</dbReference>
<dbReference type="FunFam" id="3.30.565.10:FF:000006">
    <property type="entry name" value="Sensor histidine kinase WalK"/>
    <property type="match status" value="1"/>
</dbReference>
<dbReference type="InterPro" id="IPR005467">
    <property type="entry name" value="His_kinase_dom"/>
</dbReference>
<dbReference type="Pfam" id="PF00512">
    <property type="entry name" value="HisKA"/>
    <property type="match status" value="1"/>
</dbReference>
<dbReference type="InterPro" id="IPR035965">
    <property type="entry name" value="PAS-like_dom_sf"/>
</dbReference>
<dbReference type="PANTHER" id="PTHR43304">
    <property type="entry name" value="PHYTOCHROME-LIKE PROTEIN CPH1"/>
    <property type="match status" value="1"/>
</dbReference>
<keyword evidence="4" id="KW-0808">Transferase</keyword>
<feature type="domain" description="PAS" evidence="7">
    <location>
        <begin position="17"/>
        <end position="59"/>
    </location>
</feature>
<feature type="domain" description="Histidine kinase" evidence="6">
    <location>
        <begin position="430"/>
        <end position="643"/>
    </location>
</feature>
<dbReference type="PANTHER" id="PTHR43304:SF1">
    <property type="entry name" value="PAC DOMAIN-CONTAINING PROTEIN"/>
    <property type="match status" value="1"/>
</dbReference>
<dbReference type="CDD" id="cd00082">
    <property type="entry name" value="HisKA"/>
    <property type="match status" value="1"/>
</dbReference>
<dbReference type="InterPro" id="IPR004358">
    <property type="entry name" value="Sig_transdc_His_kin-like_C"/>
</dbReference>
<dbReference type="InterPro" id="IPR036890">
    <property type="entry name" value="HATPase_C_sf"/>
</dbReference>
<accession>C6VRS3</accession>
<gene>
    <name evidence="9" type="ordered locus">Dfer_1531</name>
</gene>
<feature type="domain" description="PAS" evidence="7">
    <location>
        <begin position="143"/>
        <end position="189"/>
    </location>
</feature>
<dbReference type="eggNOG" id="COG4251">
    <property type="taxonomic scope" value="Bacteria"/>
</dbReference>
<dbReference type="InterPro" id="IPR003594">
    <property type="entry name" value="HATPase_dom"/>
</dbReference>
<dbReference type="Gene3D" id="3.30.450.20">
    <property type="entry name" value="PAS domain"/>
    <property type="match status" value="3"/>
</dbReference>
<comment type="catalytic activity">
    <reaction evidence="1">
        <text>ATP + protein L-histidine = ADP + protein N-phospho-L-histidine.</text>
        <dbReference type="EC" id="2.7.13.3"/>
    </reaction>
</comment>
<dbReference type="OrthoDB" id="9766459at2"/>
<keyword evidence="10" id="KW-1185">Reference proteome</keyword>
<evidence type="ECO:0000313" key="9">
    <source>
        <dbReference type="EMBL" id="ACT92776.1"/>
    </source>
</evidence>
<dbReference type="InterPro" id="IPR000014">
    <property type="entry name" value="PAS"/>
</dbReference>
<dbReference type="STRING" id="471854.Dfer_1531"/>
<keyword evidence="5 9" id="KW-0418">Kinase</keyword>
<dbReference type="SMART" id="SM00086">
    <property type="entry name" value="PAC"/>
    <property type="match status" value="3"/>
</dbReference>
<dbReference type="SUPFAM" id="SSF55785">
    <property type="entry name" value="PYP-like sensor domain (PAS domain)"/>
    <property type="match status" value="3"/>
</dbReference>
<dbReference type="PROSITE" id="PS50112">
    <property type="entry name" value="PAS"/>
    <property type="match status" value="3"/>
</dbReference>
<evidence type="ECO:0000259" key="8">
    <source>
        <dbReference type="PROSITE" id="PS50113"/>
    </source>
</evidence>
<protein>
    <recommendedName>
        <fullName evidence="2">histidine kinase</fullName>
        <ecNumber evidence="2">2.7.13.3</ecNumber>
    </recommendedName>
</protein>
<evidence type="ECO:0000256" key="5">
    <source>
        <dbReference type="ARBA" id="ARBA00022777"/>
    </source>
</evidence>
<dbReference type="GO" id="GO:0000155">
    <property type="term" value="F:phosphorelay sensor kinase activity"/>
    <property type="evidence" value="ECO:0007669"/>
    <property type="project" value="InterPro"/>
</dbReference>
<evidence type="ECO:0000256" key="1">
    <source>
        <dbReference type="ARBA" id="ARBA00000085"/>
    </source>
</evidence>
<dbReference type="eggNOG" id="COG2202">
    <property type="taxonomic scope" value="Bacteria"/>
</dbReference>
<dbReference type="Pfam" id="PF02518">
    <property type="entry name" value="HATPase_c"/>
    <property type="match status" value="1"/>
</dbReference>
<evidence type="ECO:0000259" key="6">
    <source>
        <dbReference type="PROSITE" id="PS50109"/>
    </source>
</evidence>
<dbReference type="InterPro" id="IPR036097">
    <property type="entry name" value="HisK_dim/P_sf"/>
</dbReference>
<dbReference type="CDD" id="cd00130">
    <property type="entry name" value="PAS"/>
    <property type="match status" value="3"/>
</dbReference>
<dbReference type="InterPro" id="IPR000700">
    <property type="entry name" value="PAS-assoc_C"/>
</dbReference>
<sequence length="643" mass="73692">MIFAVSLADFITRYPSMHLNYDLIFRSCSEGIFVLDETGRITACNAAASAITGYDDTDLECKPFFTIGDGQDDPIKYRYELDQALKKKSLVVEGWKLKKDQTRYWAETSYSPLFDDFQKHVGFCVLMRDITEKKQHQFQLLQSEERYRLMVEAIRDYSIFMLDPEGHVITWNDGGTFVHGYAESEILNKHFSVFYSASDVIDDKPRKALQTASESGSYREEGWRVKKDGSLFWANVVLTALYNDRNKLIGYSKVTRDLTDRLKSEDVLRQSEARYRSLVEQVGDYGIFMLDIRGRIISWNEGARRIKGYSADDVIGKYFSIFYPEEDILNGKPAWELKVARATGKYEEEGWRLRKDGSRFWANIVITAVYDTEGRLSGFSKVTRDLTERKMNEQALQESSDRYKQLVDELSVTNSELSSVNRELEQFTAIVSHDLKEPVRTVRSFLHLMDRHVDQQNYDNLRLSIGKGILAAQRMHDLIDNLLHYSQISKVGLQRQKLRVEEVIGEAIQNLDDAVAQSGAKIQVESLVPFIYGDRVQLVQLFQNLVANALKFTNGSTPEVTVKSWMENGSVRFVVSDNGIGISPENLEKIFEIFRRLHFANQYPGHGVGLAVCKKVVERHRGRIWAESAQGKGASFHILLPKI</sequence>
<dbReference type="Pfam" id="PF13426">
    <property type="entry name" value="PAS_9"/>
    <property type="match status" value="3"/>
</dbReference>
<dbReference type="Proteomes" id="UP000002011">
    <property type="component" value="Chromosome"/>
</dbReference>
<dbReference type="NCBIfam" id="TIGR00229">
    <property type="entry name" value="sensory_box"/>
    <property type="match status" value="3"/>
</dbReference>
<name>C6VRS3_DYAFD</name>
<dbReference type="EMBL" id="CP001619">
    <property type="protein sequence ID" value="ACT92776.1"/>
    <property type="molecule type" value="Genomic_DNA"/>
</dbReference>
<dbReference type="InterPro" id="IPR052162">
    <property type="entry name" value="Sensor_kinase/Photoreceptor"/>
</dbReference>
<dbReference type="SMART" id="SM00387">
    <property type="entry name" value="HATPase_c"/>
    <property type="match status" value="1"/>
</dbReference>
<dbReference type="SUPFAM" id="SSF55874">
    <property type="entry name" value="ATPase domain of HSP90 chaperone/DNA topoisomerase II/histidine kinase"/>
    <property type="match status" value="1"/>
</dbReference>
<dbReference type="SUPFAM" id="SSF47384">
    <property type="entry name" value="Homodimeric domain of signal transducing histidine kinase"/>
    <property type="match status" value="1"/>
</dbReference>
<feature type="domain" description="PAC" evidence="8">
    <location>
        <begin position="218"/>
        <end position="270"/>
    </location>
</feature>
<dbReference type="EC" id="2.7.13.3" evidence="2"/>
<dbReference type="SMART" id="SM00091">
    <property type="entry name" value="PAS"/>
    <property type="match status" value="3"/>
</dbReference>
<dbReference type="Gene3D" id="3.30.565.10">
    <property type="entry name" value="Histidine kinase-like ATPase, C-terminal domain"/>
    <property type="match status" value="1"/>
</dbReference>
<dbReference type="PRINTS" id="PR00344">
    <property type="entry name" value="BCTRLSENSOR"/>
</dbReference>
<organism evidence="9 10">
    <name type="scientific">Dyadobacter fermentans (strain ATCC 700827 / DSM 18053 / CIP 107007 / KCTC 52180 / NS114)</name>
    <dbReference type="NCBI Taxonomy" id="471854"/>
    <lineage>
        <taxon>Bacteria</taxon>
        <taxon>Pseudomonadati</taxon>
        <taxon>Bacteroidota</taxon>
        <taxon>Cytophagia</taxon>
        <taxon>Cytophagales</taxon>
        <taxon>Spirosomataceae</taxon>
        <taxon>Dyadobacter</taxon>
    </lineage>
</organism>
<dbReference type="InterPro" id="IPR003661">
    <property type="entry name" value="HisK_dim/P_dom"/>
</dbReference>
<dbReference type="AlphaFoldDB" id="C6VRS3"/>